<dbReference type="InterPro" id="IPR013083">
    <property type="entry name" value="Znf_RING/FYVE/PHD"/>
</dbReference>
<dbReference type="Gene3D" id="3.30.40.10">
    <property type="entry name" value="Zinc/RING finger domain, C3HC4 (zinc finger)"/>
    <property type="match status" value="1"/>
</dbReference>
<organism evidence="6 7">
    <name type="scientific">Huso huso</name>
    <name type="common">Beluga</name>
    <name type="synonym">Acipenser huso</name>
    <dbReference type="NCBI Taxonomy" id="61971"/>
    <lineage>
        <taxon>Eukaryota</taxon>
        <taxon>Metazoa</taxon>
        <taxon>Chordata</taxon>
        <taxon>Craniata</taxon>
        <taxon>Vertebrata</taxon>
        <taxon>Euteleostomi</taxon>
        <taxon>Actinopterygii</taxon>
        <taxon>Chondrostei</taxon>
        <taxon>Acipenseriformes</taxon>
        <taxon>Acipenseridae</taxon>
        <taxon>Huso</taxon>
    </lineage>
</organism>
<evidence type="ECO:0000259" key="5">
    <source>
        <dbReference type="PROSITE" id="PS50089"/>
    </source>
</evidence>
<proteinExistence type="predicted"/>
<evidence type="ECO:0000313" key="7">
    <source>
        <dbReference type="Proteomes" id="UP001369086"/>
    </source>
</evidence>
<keyword evidence="2 4" id="KW-0863">Zinc-finger</keyword>
<evidence type="ECO:0000313" key="6">
    <source>
        <dbReference type="EMBL" id="KAK6478491.1"/>
    </source>
</evidence>
<comment type="caution">
    <text evidence="6">The sequence shown here is derived from an EMBL/GenBank/DDBJ whole genome shotgun (WGS) entry which is preliminary data.</text>
</comment>
<evidence type="ECO:0000256" key="1">
    <source>
        <dbReference type="ARBA" id="ARBA00022723"/>
    </source>
</evidence>
<sequence length="153" mass="17899">MVPSEEMECGVCYLPYSRCGREPHLLHCSHTFCMACLNCVARERGGMLTLCCPLCRQITSVGRGLRLQEALWVDTTVWSRIPESEEEEEEEEEEDQIKVLTEGQPECSAPLRLRPKLKIPSFLKKLNFLRYRRSTEERCNIEMRAWRRRSSET</sequence>
<keyword evidence="1" id="KW-0479">Metal-binding</keyword>
<evidence type="ECO:0000256" key="4">
    <source>
        <dbReference type="PROSITE-ProRule" id="PRU00175"/>
    </source>
</evidence>
<accession>A0ABR0Z143</accession>
<dbReference type="SUPFAM" id="SSF57850">
    <property type="entry name" value="RING/U-box"/>
    <property type="match status" value="1"/>
</dbReference>
<dbReference type="Proteomes" id="UP001369086">
    <property type="component" value="Unassembled WGS sequence"/>
</dbReference>
<dbReference type="PANTHER" id="PTHR22791:SF31">
    <property type="entry name" value="IM:7152348"/>
    <property type="match status" value="1"/>
</dbReference>
<dbReference type="PROSITE" id="PS50089">
    <property type="entry name" value="ZF_RING_2"/>
    <property type="match status" value="1"/>
</dbReference>
<keyword evidence="7" id="KW-1185">Reference proteome</keyword>
<evidence type="ECO:0000256" key="3">
    <source>
        <dbReference type="ARBA" id="ARBA00022833"/>
    </source>
</evidence>
<reference evidence="6 7" key="1">
    <citation type="submission" date="2021-05" db="EMBL/GenBank/DDBJ databases">
        <authorList>
            <person name="Zahm M."/>
            <person name="Klopp C."/>
            <person name="Cabau C."/>
            <person name="Kuhl H."/>
            <person name="Suciu R."/>
            <person name="Ciorpac M."/>
            <person name="Holostenco D."/>
            <person name="Gessner J."/>
            <person name="Wuertz S."/>
            <person name="Hohne C."/>
            <person name="Stock M."/>
            <person name="Gislard M."/>
            <person name="Lluch J."/>
            <person name="Milhes M."/>
            <person name="Lampietro C."/>
            <person name="Lopez Roques C."/>
            <person name="Donnadieu C."/>
            <person name="Du K."/>
            <person name="Schartl M."/>
            <person name="Guiguen Y."/>
        </authorList>
    </citation>
    <scope>NUCLEOTIDE SEQUENCE [LARGE SCALE GENOMIC DNA]</scope>
    <source>
        <strain evidence="6">Hh-F2</strain>
        <tissue evidence="6">Blood</tissue>
    </source>
</reference>
<dbReference type="InterPro" id="IPR001841">
    <property type="entry name" value="Znf_RING"/>
</dbReference>
<evidence type="ECO:0000256" key="2">
    <source>
        <dbReference type="ARBA" id="ARBA00022771"/>
    </source>
</evidence>
<dbReference type="EMBL" id="JAHFZB010000019">
    <property type="protein sequence ID" value="KAK6478491.1"/>
    <property type="molecule type" value="Genomic_DNA"/>
</dbReference>
<name>A0ABR0Z143_HUSHU</name>
<dbReference type="InterPro" id="IPR051435">
    <property type="entry name" value="RING_finger_E3_ubiq-ligases"/>
</dbReference>
<dbReference type="InterPro" id="IPR017907">
    <property type="entry name" value="Znf_RING_CS"/>
</dbReference>
<gene>
    <name evidence="6" type="ORF">HHUSO_G20817</name>
</gene>
<dbReference type="PROSITE" id="PS00518">
    <property type="entry name" value="ZF_RING_1"/>
    <property type="match status" value="1"/>
</dbReference>
<dbReference type="PANTHER" id="PTHR22791">
    <property type="entry name" value="RING-TYPE DOMAIN-CONTAINING PROTEIN"/>
    <property type="match status" value="1"/>
</dbReference>
<protein>
    <submittedName>
        <fullName evidence="6">RING finger protein 223-like</fullName>
    </submittedName>
</protein>
<feature type="domain" description="RING-type" evidence="5">
    <location>
        <begin position="9"/>
        <end position="56"/>
    </location>
</feature>
<keyword evidence="3" id="KW-0862">Zinc</keyword>